<dbReference type="GO" id="GO:0005886">
    <property type="term" value="C:plasma membrane"/>
    <property type="evidence" value="ECO:0007669"/>
    <property type="project" value="UniProtKB-SubCell"/>
</dbReference>
<dbReference type="InterPro" id="IPR003817">
    <property type="entry name" value="PS_Dcarbxylase"/>
</dbReference>
<evidence type="ECO:0000256" key="5">
    <source>
        <dbReference type="ARBA" id="ARBA00023098"/>
    </source>
</evidence>
<feature type="site" description="Cleavage (non-hydrolytic); by autocatalysis" evidence="12">
    <location>
        <begin position="255"/>
        <end position="256"/>
    </location>
</feature>
<evidence type="ECO:0000256" key="12">
    <source>
        <dbReference type="HAMAP-Rule" id="MF_00663"/>
    </source>
</evidence>
<accession>A0A934I488</accession>
<keyword evidence="14" id="KW-1185">Reference proteome</keyword>
<comment type="caution">
    <text evidence="13">The sequence shown here is derived from an EMBL/GenBank/DDBJ whole genome shotgun (WGS) entry which is preliminary data.</text>
</comment>
<comment type="subcellular location">
    <subcellularLocation>
        <location evidence="12">Cell membrane</location>
        <topology evidence="12">Peripheral membrane protein</topology>
    </subcellularLocation>
</comment>
<feature type="active site" description="Charge relay system; for autoendoproteolytic cleavage activity" evidence="12">
    <location>
        <position position="113"/>
    </location>
</feature>
<proteinExistence type="inferred from homology"/>
<comment type="cofactor">
    <cofactor evidence="12">
        <name>pyruvate</name>
        <dbReference type="ChEBI" id="CHEBI:15361"/>
    </cofactor>
    <text evidence="12">Binds 1 pyruvoyl group covalently per subunit.</text>
</comment>
<comment type="catalytic activity">
    <reaction evidence="12">
        <text>a 1,2-diacyl-sn-glycero-3-phospho-L-serine + H(+) = a 1,2-diacyl-sn-glycero-3-phosphoethanolamine + CO2</text>
        <dbReference type="Rhea" id="RHEA:20828"/>
        <dbReference type="ChEBI" id="CHEBI:15378"/>
        <dbReference type="ChEBI" id="CHEBI:16526"/>
        <dbReference type="ChEBI" id="CHEBI:57262"/>
        <dbReference type="ChEBI" id="CHEBI:64612"/>
        <dbReference type="EC" id="4.1.1.65"/>
    </reaction>
</comment>
<dbReference type="GO" id="GO:0006646">
    <property type="term" value="P:phosphatidylethanolamine biosynthetic process"/>
    <property type="evidence" value="ECO:0007669"/>
    <property type="project" value="UniProtKB-UniRule"/>
</dbReference>
<keyword evidence="7 12" id="KW-0865">Zymogen</keyword>
<comment type="function">
    <text evidence="12">Catalyzes the formation of phosphatidylethanolamine (PtdEtn) from phosphatidylserine (PtdSer).</text>
</comment>
<keyword evidence="8 12" id="KW-0594">Phospholipid biosynthesis</keyword>
<dbReference type="PANTHER" id="PTHR10067:SF17">
    <property type="entry name" value="PHOSPHATIDYLSERINE DECARBOXYLASE PROENZYME 2"/>
    <property type="match status" value="1"/>
</dbReference>
<feature type="active site" description="Schiff-base intermediate with substrate; via pyruvic acid; for decarboxylase activity" evidence="12">
    <location>
        <position position="256"/>
    </location>
</feature>
<feature type="chain" id="PRO_5038191289" description="Phosphatidylserine decarboxylase beta chain" evidence="12">
    <location>
        <begin position="1"/>
        <end position="255"/>
    </location>
</feature>
<name>A0A934I488_9CLOT</name>
<dbReference type="HAMAP" id="MF_00663">
    <property type="entry name" value="PS_decarb_PSD_B_type2"/>
    <property type="match status" value="1"/>
</dbReference>
<dbReference type="GO" id="GO:0004609">
    <property type="term" value="F:phosphatidylserine decarboxylase activity"/>
    <property type="evidence" value="ECO:0007669"/>
    <property type="project" value="UniProtKB-UniRule"/>
</dbReference>
<feature type="modified residue" description="Pyruvic acid (Ser); by autocatalysis" evidence="12">
    <location>
        <position position="256"/>
    </location>
</feature>
<dbReference type="PANTHER" id="PTHR10067">
    <property type="entry name" value="PHOSPHATIDYLSERINE DECARBOXYLASE"/>
    <property type="match status" value="1"/>
</dbReference>
<reference evidence="13" key="1">
    <citation type="submission" date="2020-12" db="EMBL/GenBank/DDBJ databases">
        <title>Clostridium thailandense sp. nov., a novel acetogenic bacterium isolated from peat land soil in Thailand.</title>
        <authorList>
            <person name="Chaikitkaew S."/>
            <person name="Birkeland N.K."/>
        </authorList>
    </citation>
    <scope>NUCLEOTIDE SEQUENCE</scope>
    <source>
        <strain evidence="13">DSM 17425</strain>
    </source>
</reference>
<dbReference type="NCBIfam" id="NF001941">
    <property type="entry name" value="PRK00723.1"/>
    <property type="match status" value="1"/>
</dbReference>
<evidence type="ECO:0000313" key="14">
    <source>
        <dbReference type="Proteomes" id="UP000622687"/>
    </source>
</evidence>
<feature type="active site" description="Charge relay system; for autoendoproteolytic cleavage activity" evidence="12">
    <location>
        <position position="169"/>
    </location>
</feature>
<keyword evidence="11 12" id="KW-0670">Pyruvate</keyword>
<evidence type="ECO:0000313" key="13">
    <source>
        <dbReference type="EMBL" id="MBI6875740.1"/>
    </source>
</evidence>
<dbReference type="RefSeq" id="WP_211145080.1">
    <property type="nucleotide sequence ID" value="NZ_JAEEGB010000053.1"/>
</dbReference>
<dbReference type="Proteomes" id="UP000622687">
    <property type="component" value="Unassembled WGS sequence"/>
</dbReference>
<evidence type="ECO:0000256" key="2">
    <source>
        <dbReference type="ARBA" id="ARBA00022475"/>
    </source>
</evidence>
<keyword evidence="4 12" id="KW-0210">Decarboxylase</keyword>
<evidence type="ECO:0000256" key="4">
    <source>
        <dbReference type="ARBA" id="ARBA00022793"/>
    </source>
</evidence>
<evidence type="ECO:0000256" key="8">
    <source>
        <dbReference type="ARBA" id="ARBA00023209"/>
    </source>
</evidence>
<dbReference type="AlphaFoldDB" id="A0A934I488"/>
<keyword evidence="3 12" id="KW-0444">Lipid biosynthesis</keyword>
<comment type="PTM">
    <text evidence="12">Is synthesized initially as an inactive proenzyme. Formation of the active enzyme involves a self-maturation process in which the active site pyruvoyl group is generated from an internal serine residue via an autocatalytic post-translational modification. Two non-identical subunits are generated from the proenzyme in this reaction, and the pyruvate is formed at the N-terminus of the alpha chain, which is derived from the carboxyl end of the proenzyme. The autoendoproteolytic cleavage occurs by a canonical serine protease mechanism, in which the side chain hydroxyl group of the serine supplies its oxygen atom to form the C-terminus of the beta chain, while the remainder of the serine residue undergoes an oxidative deamination to produce ammonia and the pyruvoyl prosthetic group on the alpha chain. During this reaction, the Ser that is part of the protease active site of the proenzyme becomes the pyruvoyl prosthetic group, which constitutes an essential element of the active site of the mature decarboxylase.</text>
</comment>
<evidence type="ECO:0000256" key="3">
    <source>
        <dbReference type="ARBA" id="ARBA00022516"/>
    </source>
</evidence>
<dbReference type="InterPro" id="IPR033179">
    <property type="entry name" value="PSD_type2_pro"/>
</dbReference>
<comment type="similarity">
    <text evidence="12">Belongs to the phosphatidylserine decarboxylase family. PSD-B subfamily. Prokaryotic type II sub-subfamily.</text>
</comment>
<feature type="active site" description="Charge relay system; for autoendoproteolytic cleavage activity" evidence="12">
    <location>
        <position position="256"/>
    </location>
</feature>
<evidence type="ECO:0000256" key="10">
    <source>
        <dbReference type="ARBA" id="ARBA00023264"/>
    </source>
</evidence>
<protein>
    <recommendedName>
        <fullName evidence="12">Phosphatidylserine decarboxylase proenzyme</fullName>
        <ecNumber evidence="12">4.1.1.65</ecNumber>
    </recommendedName>
    <component>
        <recommendedName>
            <fullName evidence="12">Phosphatidylserine decarboxylase alpha chain</fullName>
        </recommendedName>
    </component>
    <component>
        <recommendedName>
            <fullName evidence="12">Phosphatidylserine decarboxylase beta chain</fullName>
        </recommendedName>
    </component>
</protein>
<keyword evidence="9 12" id="KW-0456">Lyase</keyword>
<dbReference type="InterPro" id="IPR033177">
    <property type="entry name" value="PSD-B"/>
</dbReference>
<comment type="pathway">
    <text evidence="1">Lipid metabolism.</text>
</comment>
<evidence type="ECO:0000256" key="7">
    <source>
        <dbReference type="ARBA" id="ARBA00023145"/>
    </source>
</evidence>
<evidence type="ECO:0000256" key="9">
    <source>
        <dbReference type="ARBA" id="ARBA00023239"/>
    </source>
</evidence>
<dbReference type="EMBL" id="JAEEGB010000053">
    <property type="protein sequence ID" value="MBI6875740.1"/>
    <property type="molecule type" value="Genomic_DNA"/>
</dbReference>
<comment type="pathway">
    <text evidence="12">Phospholipid metabolism; phosphatidylethanolamine biosynthesis; phosphatidylethanolamine from CDP-diacylglycerol: step 2/2.</text>
</comment>
<organism evidence="13 14">
    <name type="scientific">Clostridium aciditolerans</name>
    <dbReference type="NCBI Taxonomy" id="339861"/>
    <lineage>
        <taxon>Bacteria</taxon>
        <taxon>Bacillati</taxon>
        <taxon>Bacillota</taxon>
        <taxon>Clostridia</taxon>
        <taxon>Eubacteriales</taxon>
        <taxon>Clostridiaceae</taxon>
        <taxon>Clostridium</taxon>
    </lineage>
</organism>
<keyword evidence="6 12" id="KW-0472">Membrane</keyword>
<sequence>MVKYYNRKTKQYEIEKVAGDKYLQWTYSSPIGMKFLELLIKKKFFSKIYGSFCDSKRSVKKVHSFIKDFNINMTHSEKSAEEFESFNDFFTRKLKKEARPIDTDINSLISPGDGRLLAYENIDLNKLVQVKGFTYSLGKLINNLDISEKFSEGICLILRLCPTDYHRFHFIDDGVCEETIKITGDYYSVNPTALEQIPELFCRNKREWSVFHSKNFGDILHIEVGATCVGSIIQTYTPEVDIRKGDEKGYFKFGGSTTILFLEKNKVKIDKDIIEQSSKGYESRVLMGEKIGEKIKACDE</sequence>
<dbReference type="Pfam" id="PF02666">
    <property type="entry name" value="PS_Dcarbxylase"/>
    <property type="match status" value="1"/>
</dbReference>
<feature type="chain" id="PRO_5038191288" description="Phosphatidylserine decarboxylase alpha chain" evidence="12">
    <location>
        <begin position="256"/>
        <end position="300"/>
    </location>
</feature>
<evidence type="ECO:0000256" key="11">
    <source>
        <dbReference type="ARBA" id="ARBA00023317"/>
    </source>
</evidence>
<gene>
    <name evidence="12" type="primary">psd</name>
    <name evidence="13" type="ORF">I6U51_24040</name>
</gene>
<dbReference type="EC" id="4.1.1.65" evidence="12"/>
<comment type="subunit">
    <text evidence="12">Heterodimer of a large membrane-associated beta subunit and a small pyruvoyl-containing alpha subunit.</text>
</comment>
<evidence type="ECO:0000256" key="1">
    <source>
        <dbReference type="ARBA" id="ARBA00005189"/>
    </source>
</evidence>
<evidence type="ECO:0000256" key="6">
    <source>
        <dbReference type="ARBA" id="ARBA00023136"/>
    </source>
</evidence>
<keyword evidence="5 12" id="KW-0443">Lipid metabolism</keyword>
<keyword evidence="2 12" id="KW-1003">Cell membrane</keyword>
<dbReference type="NCBIfam" id="TIGR00163">
    <property type="entry name" value="PS_decarb"/>
    <property type="match status" value="1"/>
</dbReference>
<keyword evidence="10 12" id="KW-1208">Phospholipid metabolism</keyword>